<organism evidence="2 3">
    <name type="scientific">Paramuricea clavata</name>
    <name type="common">Red gorgonian</name>
    <name type="synonym">Violescent sea-whip</name>
    <dbReference type="NCBI Taxonomy" id="317549"/>
    <lineage>
        <taxon>Eukaryota</taxon>
        <taxon>Metazoa</taxon>
        <taxon>Cnidaria</taxon>
        <taxon>Anthozoa</taxon>
        <taxon>Octocorallia</taxon>
        <taxon>Malacalcyonacea</taxon>
        <taxon>Plexauridae</taxon>
        <taxon>Paramuricea</taxon>
    </lineage>
</organism>
<name>A0A6S7G4Z2_PARCT</name>
<evidence type="ECO:0000256" key="1">
    <source>
        <dbReference type="SAM" id="MobiDB-lite"/>
    </source>
</evidence>
<keyword evidence="2" id="KW-0675">Receptor</keyword>
<proteinExistence type="predicted"/>
<comment type="caution">
    <text evidence="2">The sequence shown here is derived from an EMBL/GenBank/DDBJ whole genome shotgun (WGS) entry which is preliminary data.</text>
</comment>
<evidence type="ECO:0000313" key="2">
    <source>
        <dbReference type="EMBL" id="CAB3983999.1"/>
    </source>
</evidence>
<reference evidence="2" key="1">
    <citation type="submission" date="2020-04" db="EMBL/GenBank/DDBJ databases">
        <authorList>
            <person name="Alioto T."/>
            <person name="Alioto T."/>
            <person name="Gomez Garrido J."/>
        </authorList>
    </citation>
    <scope>NUCLEOTIDE SEQUENCE</scope>
    <source>
        <strain evidence="2">A484AB</strain>
    </source>
</reference>
<evidence type="ECO:0000313" key="3">
    <source>
        <dbReference type="Proteomes" id="UP001152795"/>
    </source>
</evidence>
<feature type="region of interest" description="Disordered" evidence="1">
    <location>
        <begin position="95"/>
        <end position="118"/>
    </location>
</feature>
<gene>
    <name evidence="2" type="ORF">PACLA_8A005713</name>
</gene>
<feature type="region of interest" description="Disordered" evidence="1">
    <location>
        <begin position="151"/>
        <end position="220"/>
    </location>
</feature>
<dbReference type="AlphaFoldDB" id="A0A6S7G4Z2"/>
<protein>
    <submittedName>
        <fullName evidence="2">Transient receptor potential cation channel subfamily A member 1</fullName>
    </submittedName>
</protein>
<keyword evidence="3" id="KW-1185">Reference proteome</keyword>
<feature type="compositionally biased region" description="Acidic residues" evidence="1">
    <location>
        <begin position="168"/>
        <end position="213"/>
    </location>
</feature>
<sequence length="238" mass="26836">MIPIKLTDIIDTAKALHDNFPSEAHQVQPKYDALLKKCHSLLEGIAELKFPPVKPRWADFTDAGPGVACNNFEVQFRDAELAIIHNSDYRIRLHSSRGNSSDNEAERTNSAIGDSNVDGATLQWNKHKRFDGLSNEDISKLMVKEFEEHRTDRMEKNAWTNDAAIDAETSDDDTLSGDGESDSDDDEVLQIIPEGDEDDNSTEGMSEDSDEEIANLPTIRSRRAASFPHIRYEDYYVY</sequence>
<dbReference type="Proteomes" id="UP001152795">
    <property type="component" value="Unassembled WGS sequence"/>
</dbReference>
<dbReference type="OrthoDB" id="5987460at2759"/>
<dbReference type="EMBL" id="CACRXK020000684">
    <property type="protein sequence ID" value="CAB3983999.1"/>
    <property type="molecule type" value="Genomic_DNA"/>
</dbReference>
<feature type="compositionally biased region" description="Polar residues" evidence="1">
    <location>
        <begin position="96"/>
        <end position="113"/>
    </location>
</feature>
<accession>A0A6S7G4Z2</accession>